<dbReference type="InterPro" id="IPR045053">
    <property type="entry name" value="MAN-like"/>
</dbReference>
<dbReference type="OrthoDB" id="9802444at2"/>
<dbReference type="GO" id="GO:0000272">
    <property type="term" value="P:polysaccharide catabolic process"/>
    <property type="evidence" value="ECO:0007669"/>
    <property type="project" value="InterPro"/>
</dbReference>
<evidence type="ECO:0000256" key="2">
    <source>
        <dbReference type="ARBA" id="ARBA00012706"/>
    </source>
</evidence>
<dbReference type="AlphaFoldDB" id="A0A2D0N0K1"/>
<dbReference type="InterPro" id="IPR032260">
    <property type="entry name" value="DUF5060"/>
</dbReference>
<gene>
    <name evidence="7" type="ORF">CRP01_38200</name>
</gene>
<sequence length="805" mass="89141">MPKYLHATLLFFVPILLHAQLPVVKSMEAVHTTVAQYEKFELNIDLEGTFVNPYDYEEIEVHAIFTAPDGETFQVDGFYMEEFSLDTGTGNVQFSGTGRFKIRFAPPRPGTWQYAVRITNAAGSTTPEPAGFTCTGSEHRGFVRNNQTNYLHFDNGEQFIPVGENMAWQNGNAVLDYTQWLNALSANGGNFIRLWQAHWGLGIEWKNGWNGFAGLRRYKELNMAYQDWLFDFCAELDIFIMLCIQHHGQVSSQVNPNWSDSPYNMINGGTCQNTWDFFTDETARAHTRNRLRYIVARWGYARSIMAWELFNEVGWTDNYQQNQGRIADWHAEMAAYLKSIDPYQHLVTTSFADEAQDPMVWANPDIDLTQTHYYLNTTNLQKALVNGITSYLYEFGKPTLTGEFGLGGNSSLANTDPDGIHIHNAMWATLFGGGLGTGMSWWWDNYIHPRDLYYHFAPMSNVANTVPFLEQDLRPATAFVTGVSGDLLLTPTLGWSGIGTDTITIDENGGTSPAGADLGIYLYGSQWNTGFRSPPTFVADFPEDGAFTVTTNADAGTNPRIAITVNGTKVLDQAAGTRQNFTVPISAGPNIITVDNTGTDWITIASYAFSGLGSRVDAYALRSDRASVAAGWVLNKDYNHLSVQEQGAPDPAVGGTLKISDFTDGGYTVTWYDCLSGEQLSSETVFAQNGTLEIPVPPLYWDLAFLVESNPVATREPKAALAFQVYPNPVSAGDALQVRLPEAGVGEQVRLSLYDAAGKPVFNKVRFGEPDQLQVELPGDLPVGMYWLQLEQAGKRGSRPIVVGE</sequence>
<organism evidence="7 8">
    <name type="scientific">Flavilitoribacter nigricans (strain ATCC 23147 / DSM 23189 / NBRC 102662 / NCIMB 1420 / SS-2)</name>
    <name type="common">Lewinella nigricans</name>
    <dbReference type="NCBI Taxonomy" id="1122177"/>
    <lineage>
        <taxon>Bacteria</taxon>
        <taxon>Pseudomonadati</taxon>
        <taxon>Bacteroidota</taxon>
        <taxon>Saprospiria</taxon>
        <taxon>Saprospirales</taxon>
        <taxon>Lewinellaceae</taxon>
        <taxon>Flavilitoribacter</taxon>
    </lineage>
</organism>
<reference evidence="7 8" key="1">
    <citation type="submission" date="2017-10" db="EMBL/GenBank/DDBJ databases">
        <title>The draft genome sequence of Lewinella nigricans NBRC 102662.</title>
        <authorList>
            <person name="Wang K."/>
        </authorList>
    </citation>
    <scope>NUCLEOTIDE SEQUENCE [LARGE SCALE GENOMIC DNA]</scope>
    <source>
        <strain evidence="7 8">NBRC 102662</strain>
    </source>
</reference>
<feature type="domain" description="Glycoside hydrolase family 5" evidence="5">
    <location>
        <begin position="165"/>
        <end position="413"/>
    </location>
</feature>
<dbReference type="InterPro" id="IPR013783">
    <property type="entry name" value="Ig-like_fold"/>
</dbReference>
<dbReference type="Pfam" id="PF16586">
    <property type="entry name" value="DUF5060"/>
    <property type="match status" value="1"/>
</dbReference>
<dbReference type="Gene3D" id="3.20.20.80">
    <property type="entry name" value="Glycosidases"/>
    <property type="match status" value="1"/>
</dbReference>
<dbReference type="Gene3D" id="2.60.40.10">
    <property type="entry name" value="Immunoglobulins"/>
    <property type="match status" value="1"/>
</dbReference>
<dbReference type="NCBIfam" id="TIGR04183">
    <property type="entry name" value="Por_Secre_tail"/>
    <property type="match status" value="1"/>
</dbReference>
<evidence type="ECO:0000256" key="3">
    <source>
        <dbReference type="ARBA" id="ARBA00022801"/>
    </source>
</evidence>
<dbReference type="Pfam" id="PF00150">
    <property type="entry name" value="Cellulase"/>
    <property type="match status" value="1"/>
</dbReference>
<evidence type="ECO:0000313" key="7">
    <source>
        <dbReference type="EMBL" id="PHN01243.1"/>
    </source>
</evidence>
<comment type="caution">
    <text evidence="7">The sequence shown here is derived from an EMBL/GenBank/DDBJ whole genome shotgun (WGS) entry which is preliminary data.</text>
</comment>
<dbReference type="RefSeq" id="WP_099155373.1">
    <property type="nucleotide sequence ID" value="NZ_PDUD01000059.1"/>
</dbReference>
<keyword evidence="3" id="KW-0378">Hydrolase</keyword>
<dbReference type="Proteomes" id="UP000223913">
    <property type="component" value="Unassembled WGS sequence"/>
</dbReference>
<name>A0A2D0N0K1_FLAN2</name>
<protein>
    <recommendedName>
        <fullName evidence="2">mannan endo-1,4-beta-mannosidase</fullName>
        <ecNumber evidence="2">3.2.1.78</ecNumber>
    </recommendedName>
</protein>
<dbReference type="GO" id="GO:0004553">
    <property type="term" value="F:hydrolase activity, hydrolyzing O-glycosyl compounds"/>
    <property type="evidence" value="ECO:0007669"/>
    <property type="project" value="InterPro"/>
</dbReference>
<accession>A0A2D0N0K1</accession>
<evidence type="ECO:0000313" key="8">
    <source>
        <dbReference type="Proteomes" id="UP000223913"/>
    </source>
</evidence>
<comment type="catalytic activity">
    <reaction evidence="1">
        <text>Random hydrolysis of (1-&gt;4)-beta-D-mannosidic linkages in mannans, galactomannans and glucomannans.</text>
        <dbReference type="EC" id="3.2.1.78"/>
    </reaction>
</comment>
<evidence type="ECO:0000256" key="1">
    <source>
        <dbReference type="ARBA" id="ARBA00001678"/>
    </source>
</evidence>
<evidence type="ECO:0000259" key="5">
    <source>
        <dbReference type="Pfam" id="PF00150"/>
    </source>
</evidence>
<dbReference type="InterPro" id="IPR026444">
    <property type="entry name" value="Secre_tail"/>
</dbReference>
<evidence type="ECO:0000259" key="6">
    <source>
        <dbReference type="Pfam" id="PF16586"/>
    </source>
</evidence>
<dbReference type="SUPFAM" id="SSF51445">
    <property type="entry name" value="(Trans)glycosidases"/>
    <property type="match status" value="1"/>
</dbReference>
<proteinExistence type="predicted"/>
<dbReference type="EC" id="3.2.1.78" evidence="2"/>
<dbReference type="PANTHER" id="PTHR31451">
    <property type="match status" value="1"/>
</dbReference>
<dbReference type="InterPro" id="IPR001547">
    <property type="entry name" value="Glyco_hydro_5"/>
</dbReference>
<feature type="domain" description="DUF5060" evidence="6">
    <location>
        <begin position="33"/>
        <end position="117"/>
    </location>
</feature>
<dbReference type="InterPro" id="IPR017853">
    <property type="entry name" value="GH"/>
</dbReference>
<evidence type="ECO:0000256" key="4">
    <source>
        <dbReference type="ARBA" id="ARBA00023295"/>
    </source>
</evidence>
<keyword evidence="8" id="KW-1185">Reference proteome</keyword>
<keyword evidence="4" id="KW-0326">Glycosidase</keyword>
<dbReference type="EMBL" id="PDUD01000059">
    <property type="protein sequence ID" value="PHN01243.1"/>
    <property type="molecule type" value="Genomic_DNA"/>
</dbReference>